<reference evidence="2" key="1">
    <citation type="submission" date="2018-05" db="EMBL/GenBank/DDBJ databases">
        <authorList>
            <person name="Lanie J.A."/>
            <person name="Ng W.-L."/>
            <person name="Kazmierczak K.M."/>
            <person name="Andrzejewski T.M."/>
            <person name="Davidsen T.M."/>
            <person name="Wayne K.J."/>
            <person name="Tettelin H."/>
            <person name="Glass J.I."/>
            <person name="Rusch D."/>
            <person name="Podicherti R."/>
            <person name="Tsui H.-C.T."/>
            <person name="Winkler M.E."/>
        </authorList>
    </citation>
    <scope>NUCLEOTIDE SEQUENCE</scope>
</reference>
<evidence type="ECO:0000313" key="2">
    <source>
        <dbReference type="EMBL" id="SVE52154.1"/>
    </source>
</evidence>
<dbReference type="AlphaFoldDB" id="A0A383E6D1"/>
<feature type="compositionally biased region" description="Low complexity" evidence="1">
    <location>
        <begin position="24"/>
        <end position="33"/>
    </location>
</feature>
<feature type="non-terminal residue" evidence="2">
    <location>
        <position position="1"/>
    </location>
</feature>
<gene>
    <name evidence="2" type="ORF">METZ01_LOCUS505008</name>
</gene>
<proteinExistence type="predicted"/>
<feature type="non-terminal residue" evidence="2">
    <location>
        <position position="33"/>
    </location>
</feature>
<organism evidence="2">
    <name type="scientific">marine metagenome</name>
    <dbReference type="NCBI Taxonomy" id="408172"/>
    <lineage>
        <taxon>unclassified sequences</taxon>
        <taxon>metagenomes</taxon>
        <taxon>ecological metagenomes</taxon>
    </lineage>
</organism>
<protein>
    <submittedName>
        <fullName evidence="2">Uncharacterized protein</fullName>
    </submittedName>
</protein>
<name>A0A383E6D1_9ZZZZ</name>
<sequence length="33" mass="3714">QRMRHPEGPTQSQELHHALPPLPLSLQSEAKSL</sequence>
<evidence type="ECO:0000256" key="1">
    <source>
        <dbReference type="SAM" id="MobiDB-lite"/>
    </source>
</evidence>
<feature type="region of interest" description="Disordered" evidence="1">
    <location>
        <begin position="1"/>
        <end position="33"/>
    </location>
</feature>
<dbReference type="EMBL" id="UINC01223102">
    <property type="protein sequence ID" value="SVE52154.1"/>
    <property type="molecule type" value="Genomic_DNA"/>
</dbReference>
<accession>A0A383E6D1</accession>